<dbReference type="Proteomes" id="UP000062398">
    <property type="component" value="Chromosome"/>
</dbReference>
<reference evidence="6 8" key="3">
    <citation type="submission" date="2015-07" db="EMBL/GenBank/DDBJ databases">
        <title>Physiological, transcriptional responses and genome re-sequencing of acid resistant extremely thermoacidophilic Metallosphaera sedula SARC-M1.</title>
        <authorList>
            <person name="Ai C."/>
            <person name="McCarthy S."/>
            <person name="Eckrich V."/>
            <person name="Rudrappa D."/>
            <person name="Qiu G."/>
            <person name="Blum P."/>
        </authorList>
    </citation>
    <scope>NUCLEOTIDE SEQUENCE [LARGE SCALE GENOMIC DNA]</scope>
    <source>
        <strain evidence="6 8">SARC-M1</strain>
    </source>
</reference>
<evidence type="ECO:0000313" key="12">
    <source>
        <dbReference type="Proteomes" id="UP000068832"/>
    </source>
</evidence>
<dbReference type="RefSeq" id="WP_012020977.1">
    <property type="nucleotide sequence ID" value="NZ_CP008822.1"/>
</dbReference>
<dbReference type="Proteomes" id="UP000061362">
    <property type="component" value="Chromosome"/>
</dbReference>
<dbReference type="AlphaFoldDB" id="A0A088E4E3"/>
<evidence type="ECO:0000313" key="8">
    <source>
        <dbReference type="Proteomes" id="UP000056255"/>
    </source>
</evidence>
<dbReference type="Proteomes" id="UP000056255">
    <property type="component" value="Chromosome"/>
</dbReference>
<proteinExistence type="predicted"/>
<evidence type="ECO:0000313" key="9">
    <source>
        <dbReference type="Proteomes" id="UP000061362"/>
    </source>
</evidence>
<reference evidence="1 7" key="1">
    <citation type="journal article" date="2014" name="J. Bacteriol.">
        <title>Role of an Archaeal PitA Transporter in the Copper and Arsenic Resistance of Metallosphaera sedula, an Extreme Thermoacidophile.</title>
        <authorList>
            <person name="McCarthy S."/>
            <person name="Ai C."/>
            <person name="Wheaton G."/>
            <person name="Tevatia R."/>
            <person name="Eckrich V."/>
            <person name="Kelly R."/>
            <person name="Blum P."/>
        </authorList>
    </citation>
    <scope>NUCLEOTIDE SEQUENCE [LARGE SCALE GENOMIC DNA]</scope>
    <source>
        <strain evidence="1 7">CuR1</strain>
    </source>
</reference>
<sequence>MLIRDKQLIEKVGKYYLAYRGDIDLDRLLTQGLENIEINEITKYFILSSMTTWIVDRALAYLEQAIEARLTYREFVISYDREPMGAIDLPRSIPVMSRGIYAYYTYIKGYDAPEYAIMNYLLKRIYSTALQYYNKIKDVREEIKYFRVKGRMKTRLDRLRKGLSYFKGEYFRPLTDYDPEWLRETFNLYYTLSQLKELSLGISTQKAPSMNKKMLKVILWKLYELYVFFIFVKYLEREGFDVAKENGRYVAKKGNRRLSLILNSDLDFSQLDSVDDLDNTEIFRGRPDLSLVAGNSVLVECKYSSKVGYITSSRFKLMAYAYEYNPLTAILIYPGLDKEVEVMDSEEKATYQINEKAKEEGFVDINFKNSKKLYIVVLNPADDDETNEEKIARIFTSNSYLSKLL</sequence>
<dbReference type="EMBL" id="CP012175">
    <property type="protein sequence ID" value="AKV80811.1"/>
    <property type="molecule type" value="Genomic_DNA"/>
</dbReference>
<accession>A0A088E4E3</accession>
<evidence type="ECO:0000313" key="10">
    <source>
        <dbReference type="Proteomes" id="UP000062398"/>
    </source>
</evidence>
<dbReference type="GeneID" id="91755492"/>
<dbReference type="Proteomes" id="UP000062475">
    <property type="component" value="Chromosome"/>
</dbReference>
<dbReference type="EMBL" id="CP012174">
    <property type="protein sequence ID" value="AKV78566.1"/>
    <property type="molecule type" value="Genomic_DNA"/>
</dbReference>
<dbReference type="OrthoDB" id="26009at2157"/>
<dbReference type="EMBL" id="CP012173">
    <property type="protein sequence ID" value="AKV76315.1"/>
    <property type="molecule type" value="Genomic_DNA"/>
</dbReference>
<evidence type="ECO:0000313" key="11">
    <source>
        <dbReference type="Proteomes" id="UP000062475"/>
    </source>
</evidence>
<evidence type="ECO:0000313" key="5">
    <source>
        <dbReference type="EMBL" id="AKV80811.1"/>
    </source>
</evidence>
<dbReference type="EMBL" id="CP008822">
    <property type="protein sequence ID" value="AIM27176.1"/>
    <property type="molecule type" value="Genomic_DNA"/>
</dbReference>
<protein>
    <submittedName>
        <fullName evidence="1">Uncharacterized protein</fullName>
    </submittedName>
</protein>
<evidence type="ECO:0000313" key="1">
    <source>
        <dbReference type="EMBL" id="AIM27176.1"/>
    </source>
</evidence>
<dbReference type="EMBL" id="CP012172">
    <property type="protein sequence ID" value="AKV74075.1"/>
    <property type="molecule type" value="Genomic_DNA"/>
</dbReference>
<dbReference type="PATRIC" id="fig|43687.5.peg.1058"/>
<dbReference type="EMBL" id="CP012176">
    <property type="protein sequence ID" value="AKV83053.1"/>
    <property type="molecule type" value="Genomic_DNA"/>
</dbReference>
<evidence type="ECO:0000313" key="7">
    <source>
        <dbReference type="Proteomes" id="UP000029084"/>
    </source>
</evidence>
<evidence type="ECO:0000313" key="2">
    <source>
        <dbReference type="EMBL" id="AKV74075.1"/>
    </source>
</evidence>
<gene>
    <name evidence="1" type="ORF">HA72_1022</name>
    <name evidence="2" type="ORF">MsedA_1034</name>
    <name evidence="3" type="ORF">MsedB_1036</name>
    <name evidence="4" type="ORF">MsedC_1034</name>
    <name evidence="5" type="ORF">MsedD_1035</name>
    <name evidence="6" type="ORF">MsedE_1036</name>
</gene>
<evidence type="ECO:0000313" key="6">
    <source>
        <dbReference type="EMBL" id="AKV83053.1"/>
    </source>
</evidence>
<organism evidence="1 7">
    <name type="scientific">Metallosphaera sedula</name>
    <dbReference type="NCBI Taxonomy" id="43687"/>
    <lineage>
        <taxon>Archaea</taxon>
        <taxon>Thermoproteota</taxon>
        <taxon>Thermoprotei</taxon>
        <taxon>Sulfolobales</taxon>
        <taxon>Sulfolobaceae</taxon>
        <taxon>Metallosphaera</taxon>
    </lineage>
</organism>
<dbReference type="Proteomes" id="UP000068832">
    <property type="component" value="Chromosome"/>
</dbReference>
<evidence type="ECO:0000313" key="4">
    <source>
        <dbReference type="EMBL" id="AKV78566.1"/>
    </source>
</evidence>
<name>A0A088E4E3_9CREN</name>
<reference evidence="9 10" key="2">
    <citation type="journal article" date="2015" name="Genome Announc.">
        <title>Complete Genome Sequences of Evolved Arsenate-Resistant Metallosphaera sedula Strains.</title>
        <authorList>
            <person name="Ai C."/>
            <person name="McCarthy S."/>
            <person name="Schackwitz W."/>
            <person name="Martin J."/>
            <person name="Lipzen A."/>
            <person name="Blum P."/>
        </authorList>
    </citation>
    <scope>NUCLEOTIDE SEQUENCE [LARGE SCALE GENOMIC DNA]</scope>
    <source>
        <strain evidence="4 10">ARS120-1</strain>
        <strain evidence="5 9">ARS120-2</strain>
        <strain evidence="2 12">ARS50-1</strain>
        <strain evidence="3 11">ARS50-2</strain>
    </source>
</reference>
<evidence type="ECO:0000313" key="3">
    <source>
        <dbReference type="EMBL" id="AKV76315.1"/>
    </source>
</evidence>
<dbReference type="OMA" id="ECKYSDR"/>
<dbReference type="Proteomes" id="UP000029084">
    <property type="component" value="Chromosome"/>
</dbReference>